<protein>
    <recommendedName>
        <fullName evidence="4">Excalibur calcium-binding domain-containing protein</fullName>
    </recommendedName>
</protein>
<evidence type="ECO:0008006" key="4">
    <source>
        <dbReference type="Google" id="ProtNLM"/>
    </source>
</evidence>
<organism evidence="2 3">
    <name type="scientific">Actinoplanes sandaracinus</name>
    <dbReference type="NCBI Taxonomy" id="3045177"/>
    <lineage>
        <taxon>Bacteria</taxon>
        <taxon>Bacillati</taxon>
        <taxon>Actinomycetota</taxon>
        <taxon>Actinomycetes</taxon>
        <taxon>Micromonosporales</taxon>
        <taxon>Micromonosporaceae</taxon>
        <taxon>Actinoplanes</taxon>
    </lineage>
</organism>
<evidence type="ECO:0000256" key="1">
    <source>
        <dbReference type="SAM" id="MobiDB-lite"/>
    </source>
</evidence>
<dbReference type="EMBL" id="JASCTH010000016">
    <property type="protein sequence ID" value="MDI6101788.1"/>
    <property type="molecule type" value="Genomic_DNA"/>
</dbReference>
<reference evidence="2 3" key="1">
    <citation type="submission" date="2023-05" db="EMBL/GenBank/DDBJ databases">
        <title>Actinoplanes sp. NEAU-A12 genome sequencing.</title>
        <authorList>
            <person name="Wang Z.-S."/>
        </authorList>
    </citation>
    <scope>NUCLEOTIDE SEQUENCE [LARGE SCALE GENOMIC DNA]</scope>
    <source>
        <strain evidence="2 3">NEAU-A12</strain>
    </source>
</reference>
<dbReference type="Proteomes" id="UP001241758">
    <property type="component" value="Unassembled WGS sequence"/>
</dbReference>
<dbReference type="RefSeq" id="WP_282762772.1">
    <property type="nucleotide sequence ID" value="NZ_JASCTH010000016.1"/>
</dbReference>
<proteinExistence type="predicted"/>
<feature type="region of interest" description="Disordered" evidence="1">
    <location>
        <begin position="34"/>
        <end position="124"/>
    </location>
</feature>
<feature type="compositionally biased region" description="Low complexity" evidence="1">
    <location>
        <begin position="80"/>
        <end position="98"/>
    </location>
</feature>
<evidence type="ECO:0000313" key="3">
    <source>
        <dbReference type="Proteomes" id="UP001241758"/>
    </source>
</evidence>
<gene>
    <name evidence="2" type="ORF">QLQ12_24505</name>
</gene>
<keyword evidence="3" id="KW-1185">Reference proteome</keyword>
<feature type="region of interest" description="Disordered" evidence="1">
    <location>
        <begin position="163"/>
        <end position="186"/>
    </location>
</feature>
<accession>A0ABT6WQ04</accession>
<evidence type="ECO:0000313" key="2">
    <source>
        <dbReference type="EMBL" id="MDI6101788.1"/>
    </source>
</evidence>
<comment type="caution">
    <text evidence="2">The sequence shown here is derived from an EMBL/GenBank/DDBJ whole genome shotgun (WGS) entry which is preliminary data.</text>
</comment>
<sequence length="186" mass="18633">MSRTRLAALALAAVALTAGVGWVSLTGNDPGTIRTTSVAAEGGLPDIAPTPGGPGTDPGAGPAAPGAGGPGSTGQTRELAAAGQQAARAPARRATPAPFVQPFAGQPGVTRQKPKRKPTAPVKVAPTVDGCDRSYGTIAQCVPVRFPPGVTDKCAWLRDHGFPALKVTGPDRQGLDPDRNGSACDE</sequence>
<name>A0ABT6WQ04_9ACTN</name>